<name>A0AAU8AUF0_9VIRU</name>
<accession>A0AAU8AUF0</accession>
<dbReference type="EMBL" id="PP511345">
    <property type="protein sequence ID" value="XCD03340.1"/>
    <property type="molecule type" value="Genomic_DNA"/>
</dbReference>
<proteinExistence type="predicted"/>
<evidence type="ECO:0000313" key="1">
    <source>
        <dbReference type="EMBL" id="XCD03340.1"/>
    </source>
</evidence>
<protein>
    <submittedName>
        <fullName evidence="1">Uncharacterized protein</fullName>
    </submittedName>
</protein>
<sequence>MGTSLYLIYNVPTDTTVFPVAVFLELDFLFGMCYNKSIKILEVSIWLVCILIM</sequence>
<organism evidence="1">
    <name type="scientific">Dulem virus 194</name>
    <dbReference type="NCBI Taxonomy" id="3145671"/>
    <lineage>
        <taxon>Viruses</taxon>
        <taxon>Monodnaviria</taxon>
        <taxon>Sangervirae</taxon>
        <taxon>Phixviricota</taxon>
        <taxon>Malgrandaviricetes</taxon>
        <taxon>Petitvirales</taxon>
        <taxon>Microviridae</taxon>
        <taxon>Microvirus</taxon>
    </lineage>
</organism>
<reference evidence="1" key="1">
    <citation type="submission" date="2024-03" db="EMBL/GenBank/DDBJ databases">
        <title>Diverse circular DNA viruses in blood, oral, and fecal samples of captive lemurs.</title>
        <authorList>
            <person name="Paietta E.N."/>
            <person name="Kraberger S."/>
            <person name="Lund M.C."/>
            <person name="Custer J.M."/>
            <person name="Vargas K.M."/>
            <person name="Ehmke E.E."/>
            <person name="Yoder A.D."/>
            <person name="Varsani A."/>
        </authorList>
    </citation>
    <scope>NUCLEOTIDE SEQUENCE</scope>
    <source>
        <strain evidence="1">Duke_18_52</strain>
    </source>
</reference>